<evidence type="ECO:0000256" key="2">
    <source>
        <dbReference type="ARBA" id="ARBA00023125"/>
    </source>
</evidence>
<dbReference type="InterPro" id="IPR046335">
    <property type="entry name" value="LacI/GalR-like_sensor"/>
</dbReference>
<dbReference type="Proteomes" id="UP000526501">
    <property type="component" value="Unassembled WGS sequence"/>
</dbReference>
<comment type="caution">
    <text evidence="5">The sequence shown here is derived from an EMBL/GenBank/DDBJ whole genome shotgun (WGS) entry which is preliminary data.</text>
</comment>
<dbReference type="SMART" id="SM00354">
    <property type="entry name" value="HTH_LACI"/>
    <property type="match status" value="1"/>
</dbReference>
<dbReference type="Pfam" id="PF00356">
    <property type="entry name" value="LacI"/>
    <property type="match status" value="1"/>
</dbReference>
<organism evidence="5 6">
    <name type="scientific">Pelagicoccus albus</name>
    <dbReference type="NCBI Taxonomy" id="415222"/>
    <lineage>
        <taxon>Bacteria</taxon>
        <taxon>Pseudomonadati</taxon>
        <taxon>Verrucomicrobiota</taxon>
        <taxon>Opitutia</taxon>
        <taxon>Puniceicoccales</taxon>
        <taxon>Pelagicoccaceae</taxon>
        <taxon>Pelagicoccus</taxon>
    </lineage>
</organism>
<dbReference type="InterPro" id="IPR000843">
    <property type="entry name" value="HTH_LacI"/>
</dbReference>
<dbReference type="AlphaFoldDB" id="A0A7X1B6D5"/>
<dbReference type="Gene3D" id="1.10.260.40">
    <property type="entry name" value="lambda repressor-like DNA-binding domains"/>
    <property type="match status" value="1"/>
</dbReference>
<sequence length="332" mass="36370">MPKKVESNEGSGDDRKATIYDLARISGYSSGTVSRVLNNRANVAQKTRDRILKAAKELNIRPQLSARMRQVAILTDPFSSDRLEGYTANLTSHLAFALSHRDIAVSFPANPMEDLPKMFLDGIIAINCVSNFGRFLAEMETRLPVVYMDKFDVSGHQYSVRSDHYDAGRKAADYLIARGKKKLAFFAQKTLPHEERLRGFRDGIESAGLTVDPFSMVLDDTSARLAAITRIAKSGADSIFIPGSSYQALEALHILTYVMGLKVPEDISIVGGENEGISAISSPPLTTIEEPLQEMAEGAVEMMDKLIAGSVVEEKVRTLPISLIERNSVSGT</sequence>
<dbReference type="EMBL" id="JACHVC010000012">
    <property type="protein sequence ID" value="MBC2606496.1"/>
    <property type="molecule type" value="Genomic_DNA"/>
</dbReference>
<dbReference type="PANTHER" id="PTHR30146:SF109">
    <property type="entry name" value="HTH-TYPE TRANSCRIPTIONAL REGULATOR GALS"/>
    <property type="match status" value="1"/>
</dbReference>
<dbReference type="GO" id="GO:0003700">
    <property type="term" value="F:DNA-binding transcription factor activity"/>
    <property type="evidence" value="ECO:0007669"/>
    <property type="project" value="TreeGrafter"/>
</dbReference>
<keyword evidence="3" id="KW-0804">Transcription</keyword>
<evidence type="ECO:0000313" key="5">
    <source>
        <dbReference type="EMBL" id="MBC2606496.1"/>
    </source>
</evidence>
<evidence type="ECO:0000256" key="1">
    <source>
        <dbReference type="ARBA" id="ARBA00023015"/>
    </source>
</evidence>
<gene>
    <name evidence="5" type="ORF">H5P27_10630</name>
</gene>
<evidence type="ECO:0000313" key="6">
    <source>
        <dbReference type="Proteomes" id="UP000526501"/>
    </source>
</evidence>
<proteinExistence type="predicted"/>
<dbReference type="Pfam" id="PF13377">
    <property type="entry name" value="Peripla_BP_3"/>
    <property type="match status" value="1"/>
</dbReference>
<dbReference type="RefSeq" id="WP_185660366.1">
    <property type="nucleotide sequence ID" value="NZ_CAWPOO010000012.1"/>
</dbReference>
<dbReference type="SUPFAM" id="SSF53822">
    <property type="entry name" value="Periplasmic binding protein-like I"/>
    <property type="match status" value="1"/>
</dbReference>
<keyword evidence="6" id="KW-1185">Reference proteome</keyword>
<name>A0A7X1B6D5_9BACT</name>
<keyword evidence="1" id="KW-0805">Transcription regulation</keyword>
<evidence type="ECO:0000256" key="3">
    <source>
        <dbReference type="ARBA" id="ARBA00023163"/>
    </source>
</evidence>
<dbReference type="CDD" id="cd01392">
    <property type="entry name" value="HTH_LacI"/>
    <property type="match status" value="1"/>
</dbReference>
<dbReference type="Gene3D" id="3.40.50.2300">
    <property type="match status" value="2"/>
</dbReference>
<dbReference type="PROSITE" id="PS50932">
    <property type="entry name" value="HTH_LACI_2"/>
    <property type="match status" value="1"/>
</dbReference>
<dbReference type="SUPFAM" id="SSF47413">
    <property type="entry name" value="lambda repressor-like DNA-binding domains"/>
    <property type="match status" value="1"/>
</dbReference>
<protein>
    <submittedName>
        <fullName evidence="5">LacI family DNA-binding transcriptional regulator</fullName>
    </submittedName>
</protein>
<dbReference type="InterPro" id="IPR010982">
    <property type="entry name" value="Lambda_DNA-bd_dom_sf"/>
</dbReference>
<dbReference type="GO" id="GO:0000976">
    <property type="term" value="F:transcription cis-regulatory region binding"/>
    <property type="evidence" value="ECO:0007669"/>
    <property type="project" value="TreeGrafter"/>
</dbReference>
<reference evidence="5 6" key="1">
    <citation type="submission" date="2020-07" db="EMBL/GenBank/DDBJ databases">
        <authorList>
            <person name="Feng X."/>
        </authorList>
    </citation>
    <scope>NUCLEOTIDE SEQUENCE [LARGE SCALE GENOMIC DNA]</scope>
    <source>
        <strain evidence="5 6">JCM23202</strain>
    </source>
</reference>
<keyword evidence="2 5" id="KW-0238">DNA-binding</keyword>
<feature type="domain" description="HTH lacI-type" evidence="4">
    <location>
        <begin position="17"/>
        <end position="71"/>
    </location>
</feature>
<accession>A0A7X1B6D5</accession>
<dbReference type="PANTHER" id="PTHR30146">
    <property type="entry name" value="LACI-RELATED TRANSCRIPTIONAL REPRESSOR"/>
    <property type="match status" value="1"/>
</dbReference>
<dbReference type="InterPro" id="IPR028082">
    <property type="entry name" value="Peripla_BP_I"/>
</dbReference>
<evidence type="ECO:0000259" key="4">
    <source>
        <dbReference type="PROSITE" id="PS50932"/>
    </source>
</evidence>